<evidence type="ECO:0000313" key="3">
    <source>
        <dbReference type="Proteomes" id="UP000315949"/>
    </source>
</evidence>
<proteinExistence type="predicted"/>
<feature type="transmembrane region" description="Helical" evidence="1">
    <location>
        <begin position="55"/>
        <end position="73"/>
    </location>
</feature>
<keyword evidence="1" id="KW-0812">Transmembrane</keyword>
<keyword evidence="1" id="KW-0472">Membrane</keyword>
<keyword evidence="3" id="KW-1185">Reference proteome</keyword>
<feature type="transmembrane region" description="Helical" evidence="1">
    <location>
        <begin position="105"/>
        <end position="124"/>
    </location>
</feature>
<reference evidence="2 3" key="1">
    <citation type="submission" date="2019-07" db="EMBL/GenBank/DDBJ databases">
        <title>Luteimonas sp. YD-1 nov., isolated from acidic soil.</title>
        <authorList>
            <person name="Zhou J."/>
        </authorList>
    </citation>
    <scope>NUCLEOTIDE SEQUENCE [LARGE SCALE GENOMIC DNA]</scope>
    <source>
        <strain evidence="2 3">YD-1</strain>
    </source>
</reference>
<dbReference type="OrthoDB" id="10012511at2"/>
<accession>A0A5C5TVS8</accession>
<dbReference type="RefSeq" id="WP_146312878.1">
    <property type="nucleotide sequence ID" value="NZ_VOHE01000005.1"/>
</dbReference>
<evidence type="ECO:0008006" key="4">
    <source>
        <dbReference type="Google" id="ProtNLM"/>
    </source>
</evidence>
<dbReference type="EMBL" id="VOHE01000005">
    <property type="protein sequence ID" value="TWT18313.1"/>
    <property type="molecule type" value="Genomic_DNA"/>
</dbReference>
<evidence type="ECO:0000256" key="1">
    <source>
        <dbReference type="SAM" id="Phobius"/>
    </source>
</evidence>
<keyword evidence="1" id="KW-1133">Transmembrane helix</keyword>
<dbReference type="AlphaFoldDB" id="A0A5C5TVS8"/>
<dbReference type="Proteomes" id="UP000315949">
    <property type="component" value="Unassembled WGS sequence"/>
</dbReference>
<organism evidence="2 3">
    <name type="scientific">Luteimonas wenzhouensis</name>
    <dbReference type="NCBI Taxonomy" id="2599615"/>
    <lineage>
        <taxon>Bacteria</taxon>
        <taxon>Pseudomonadati</taxon>
        <taxon>Pseudomonadota</taxon>
        <taxon>Gammaproteobacteria</taxon>
        <taxon>Lysobacterales</taxon>
        <taxon>Lysobacteraceae</taxon>
        <taxon>Luteimonas</taxon>
    </lineage>
</organism>
<protein>
    <recommendedName>
        <fullName evidence="4">DUF4345 domain-containing protein</fullName>
    </recommendedName>
</protein>
<feature type="transmembrane region" description="Helical" evidence="1">
    <location>
        <begin position="80"/>
        <end position="99"/>
    </location>
</feature>
<comment type="caution">
    <text evidence="2">The sequence shown here is derived from an EMBL/GenBank/DDBJ whole genome shotgun (WGS) entry which is preliminary data.</text>
</comment>
<sequence length="134" mass="14946">MKLDIAYRACVVALLIGQLLWFLFPWASLYGEQSVAALLFYGADSILGEQALNVASHFIFALYLVTYAGMYFFMRWARNFLLVLLLLGGLWIPVNGIAVQSGYEAMLGYFLTLGDGFLIGISFFSRVSQGFSRS</sequence>
<evidence type="ECO:0000313" key="2">
    <source>
        <dbReference type="EMBL" id="TWT18313.1"/>
    </source>
</evidence>
<gene>
    <name evidence="2" type="ORF">FQY79_10510</name>
</gene>
<name>A0A5C5TVS8_9GAMM</name>